<dbReference type="InterPro" id="IPR036388">
    <property type="entry name" value="WH-like_DNA-bd_sf"/>
</dbReference>
<dbReference type="Pfam" id="PF07729">
    <property type="entry name" value="FCD"/>
    <property type="match status" value="1"/>
</dbReference>
<feature type="domain" description="HTH gntR-type" evidence="4">
    <location>
        <begin position="8"/>
        <end position="76"/>
    </location>
</feature>
<dbReference type="SMART" id="SM00895">
    <property type="entry name" value="FCD"/>
    <property type="match status" value="1"/>
</dbReference>
<accession>A0A840QNH7</accession>
<dbReference type="AlphaFoldDB" id="A0A840QNH7"/>
<evidence type="ECO:0000256" key="2">
    <source>
        <dbReference type="ARBA" id="ARBA00023125"/>
    </source>
</evidence>
<sequence length="233" mass="26767">MMKQVRPKKIYEIVAEQLTEMIKNGEYKAGDRLASVQQLAEEFDVGRSAIREALSAMRAMGLIEIRQGEGTFVKRIDTNVSADMIPSVMQKEDIRQLFEIRKLNETGAAALAAERRDSDDVNALRRILEEMKCAEGDGEVGERSDIEFHLAIVKATKNDMLDRLMTTISETMQESMREARQLFLYSNQTKMDQLYDEHLAIFQAIENKDPQLAYEQMMRHITEVEKALFLHSE</sequence>
<keyword evidence="6" id="KW-1185">Reference proteome</keyword>
<dbReference type="RefSeq" id="WP_184663395.1">
    <property type="nucleotide sequence ID" value="NZ_JACHHB010000004.1"/>
</dbReference>
<dbReference type="InterPro" id="IPR011711">
    <property type="entry name" value="GntR_C"/>
</dbReference>
<dbReference type="GO" id="GO:0003677">
    <property type="term" value="F:DNA binding"/>
    <property type="evidence" value="ECO:0007669"/>
    <property type="project" value="UniProtKB-KW"/>
</dbReference>
<dbReference type="SUPFAM" id="SSF48008">
    <property type="entry name" value="GntR ligand-binding domain-like"/>
    <property type="match status" value="1"/>
</dbReference>
<gene>
    <name evidence="5" type="ORF">HNQ41_001099</name>
</gene>
<dbReference type="Gene3D" id="1.10.10.10">
    <property type="entry name" value="Winged helix-like DNA-binding domain superfamily/Winged helix DNA-binding domain"/>
    <property type="match status" value="1"/>
</dbReference>
<name>A0A840QNH7_9BACI</name>
<dbReference type="InterPro" id="IPR000524">
    <property type="entry name" value="Tscrpt_reg_HTH_GntR"/>
</dbReference>
<reference evidence="5 6" key="1">
    <citation type="submission" date="2020-08" db="EMBL/GenBank/DDBJ databases">
        <title>Genomic Encyclopedia of Type Strains, Phase IV (KMG-IV): sequencing the most valuable type-strain genomes for metagenomic binning, comparative biology and taxonomic classification.</title>
        <authorList>
            <person name="Goeker M."/>
        </authorList>
    </citation>
    <scope>NUCLEOTIDE SEQUENCE [LARGE SCALE GENOMIC DNA]</scope>
    <source>
        <strain evidence="5 6">DSM 24696</strain>
    </source>
</reference>
<organism evidence="5 6">
    <name type="scientific">Texcoconibacillus texcoconensis</name>
    <dbReference type="NCBI Taxonomy" id="1095777"/>
    <lineage>
        <taxon>Bacteria</taxon>
        <taxon>Bacillati</taxon>
        <taxon>Bacillota</taxon>
        <taxon>Bacilli</taxon>
        <taxon>Bacillales</taxon>
        <taxon>Bacillaceae</taxon>
        <taxon>Texcoconibacillus</taxon>
    </lineage>
</organism>
<dbReference type="PRINTS" id="PR00035">
    <property type="entry name" value="HTHGNTR"/>
</dbReference>
<keyword evidence="1" id="KW-0805">Transcription regulation</keyword>
<dbReference type="SUPFAM" id="SSF46785">
    <property type="entry name" value="Winged helix' DNA-binding domain"/>
    <property type="match status" value="1"/>
</dbReference>
<evidence type="ECO:0000313" key="5">
    <source>
        <dbReference type="EMBL" id="MBB5172936.1"/>
    </source>
</evidence>
<proteinExistence type="predicted"/>
<dbReference type="CDD" id="cd07377">
    <property type="entry name" value="WHTH_GntR"/>
    <property type="match status" value="1"/>
</dbReference>
<dbReference type="InterPro" id="IPR036390">
    <property type="entry name" value="WH_DNA-bd_sf"/>
</dbReference>
<dbReference type="InterPro" id="IPR008920">
    <property type="entry name" value="TF_FadR/GntR_C"/>
</dbReference>
<keyword evidence="5" id="KW-0670">Pyruvate</keyword>
<dbReference type="EMBL" id="JACHHB010000004">
    <property type="protein sequence ID" value="MBB5172936.1"/>
    <property type="molecule type" value="Genomic_DNA"/>
</dbReference>
<dbReference type="Proteomes" id="UP000551878">
    <property type="component" value="Unassembled WGS sequence"/>
</dbReference>
<dbReference type="SMART" id="SM00345">
    <property type="entry name" value="HTH_GNTR"/>
    <property type="match status" value="1"/>
</dbReference>
<keyword evidence="2" id="KW-0238">DNA-binding</keyword>
<evidence type="ECO:0000256" key="1">
    <source>
        <dbReference type="ARBA" id="ARBA00023015"/>
    </source>
</evidence>
<evidence type="ECO:0000256" key="3">
    <source>
        <dbReference type="ARBA" id="ARBA00023163"/>
    </source>
</evidence>
<evidence type="ECO:0000313" key="6">
    <source>
        <dbReference type="Proteomes" id="UP000551878"/>
    </source>
</evidence>
<dbReference type="PANTHER" id="PTHR43537:SF5">
    <property type="entry name" value="UXU OPERON TRANSCRIPTIONAL REGULATOR"/>
    <property type="match status" value="1"/>
</dbReference>
<protein>
    <submittedName>
        <fullName evidence="5">GntR family transcriptional repressor for pyruvate dehydrogenase complex</fullName>
    </submittedName>
</protein>
<dbReference type="GO" id="GO:0003700">
    <property type="term" value="F:DNA-binding transcription factor activity"/>
    <property type="evidence" value="ECO:0007669"/>
    <property type="project" value="InterPro"/>
</dbReference>
<dbReference type="Pfam" id="PF00392">
    <property type="entry name" value="GntR"/>
    <property type="match status" value="1"/>
</dbReference>
<dbReference type="Gene3D" id="1.20.120.530">
    <property type="entry name" value="GntR ligand-binding domain-like"/>
    <property type="match status" value="1"/>
</dbReference>
<evidence type="ECO:0000259" key="4">
    <source>
        <dbReference type="PROSITE" id="PS50949"/>
    </source>
</evidence>
<keyword evidence="3" id="KW-0804">Transcription</keyword>
<comment type="caution">
    <text evidence="5">The sequence shown here is derived from an EMBL/GenBank/DDBJ whole genome shotgun (WGS) entry which is preliminary data.</text>
</comment>
<dbReference type="PROSITE" id="PS50949">
    <property type="entry name" value="HTH_GNTR"/>
    <property type="match status" value="1"/>
</dbReference>
<dbReference type="PANTHER" id="PTHR43537">
    <property type="entry name" value="TRANSCRIPTIONAL REGULATOR, GNTR FAMILY"/>
    <property type="match status" value="1"/>
</dbReference>